<sequence length="106" mass="12210">MAETIKSVQEMEKEFRAKAEAGMDIEDMIREAEVFSVMQTERDMGGARPWADILRGAQAEGLFETNWWRIAPSDKETGEISDFPFPAPNGYEWVDSNDYWALKKKE</sequence>
<organism evidence="1 2">
    <name type="scientific">Candidatus Brennerbacteria bacterium RIFOXYD1_FULL_41_16</name>
    <dbReference type="NCBI Taxonomy" id="1797529"/>
    <lineage>
        <taxon>Bacteria</taxon>
        <taxon>Candidatus Brenneribacteriota</taxon>
    </lineage>
</organism>
<protein>
    <submittedName>
        <fullName evidence="1">Uncharacterized protein</fullName>
    </submittedName>
</protein>
<accession>A0A1G1XKY1</accession>
<dbReference type="Proteomes" id="UP000178570">
    <property type="component" value="Unassembled WGS sequence"/>
</dbReference>
<proteinExistence type="predicted"/>
<name>A0A1G1XKY1_9BACT</name>
<comment type="caution">
    <text evidence="1">The sequence shown here is derived from an EMBL/GenBank/DDBJ whole genome shotgun (WGS) entry which is preliminary data.</text>
</comment>
<gene>
    <name evidence="1" type="ORF">A2570_00800</name>
</gene>
<dbReference type="EMBL" id="MHHY01000006">
    <property type="protein sequence ID" value="OGY40658.1"/>
    <property type="molecule type" value="Genomic_DNA"/>
</dbReference>
<evidence type="ECO:0000313" key="2">
    <source>
        <dbReference type="Proteomes" id="UP000178570"/>
    </source>
</evidence>
<evidence type="ECO:0000313" key="1">
    <source>
        <dbReference type="EMBL" id="OGY40658.1"/>
    </source>
</evidence>
<dbReference type="AlphaFoldDB" id="A0A1G1XKY1"/>
<dbReference type="STRING" id="1797529.A2570_00800"/>
<reference evidence="1 2" key="1">
    <citation type="journal article" date="2016" name="Nat. Commun.">
        <title>Thousands of microbial genomes shed light on interconnected biogeochemical processes in an aquifer system.</title>
        <authorList>
            <person name="Anantharaman K."/>
            <person name="Brown C.T."/>
            <person name="Hug L.A."/>
            <person name="Sharon I."/>
            <person name="Castelle C.J."/>
            <person name="Probst A.J."/>
            <person name="Thomas B.C."/>
            <person name="Singh A."/>
            <person name="Wilkins M.J."/>
            <person name="Karaoz U."/>
            <person name="Brodie E.L."/>
            <person name="Williams K.H."/>
            <person name="Hubbard S.S."/>
            <person name="Banfield J.F."/>
        </authorList>
    </citation>
    <scope>NUCLEOTIDE SEQUENCE [LARGE SCALE GENOMIC DNA]</scope>
</reference>